<evidence type="ECO:0000256" key="1">
    <source>
        <dbReference type="ARBA" id="ARBA00022723"/>
    </source>
</evidence>
<dbReference type="HOGENOM" id="CLU_116722_4_1_7"/>
<dbReference type="Gene3D" id="2.60.120.10">
    <property type="entry name" value="Jelly Rolls"/>
    <property type="match status" value="1"/>
</dbReference>
<reference evidence="3" key="1">
    <citation type="submission" date="2011-11" db="EMBL/GenBank/DDBJ databases">
        <title>Improved High-Quality Draft sequence of Desulfovibrio sp. U5L.</title>
        <authorList>
            <consortium name="US DOE Joint Genome Institute"/>
            <person name="Lucas S."/>
            <person name="Han J."/>
            <person name="Lapidus A."/>
            <person name="Cheng J.-F."/>
            <person name="Goodwin L."/>
            <person name="Pitluck S."/>
            <person name="Peters L."/>
            <person name="Ovchinnikova G."/>
            <person name="Held B."/>
            <person name="Detter J.C."/>
            <person name="Han C."/>
            <person name="Tapia R."/>
            <person name="Land M."/>
            <person name="Hauser L."/>
            <person name="Kyrpides N."/>
            <person name="Ivanova N."/>
            <person name="Pagani I."/>
            <person name="Gabster J."/>
            <person name="Walker C."/>
            <person name="Stolyar S."/>
            <person name="Stahl D."/>
            <person name="Arkin A."/>
            <person name="Dehal P."/>
            <person name="Hazen T."/>
            <person name="Woyke T."/>
        </authorList>
    </citation>
    <scope>NUCLEOTIDE SEQUENCE [LARGE SCALE GENOMIC DNA]</scope>
    <source>
        <strain evidence="3">U5L</strain>
    </source>
</reference>
<evidence type="ECO:0000313" key="3">
    <source>
        <dbReference type="EMBL" id="EIG53370.1"/>
    </source>
</evidence>
<dbReference type="Pfam" id="PF07883">
    <property type="entry name" value="Cupin_2"/>
    <property type="match status" value="1"/>
</dbReference>
<dbReference type="InterPro" id="IPR013096">
    <property type="entry name" value="Cupin_2"/>
</dbReference>
<dbReference type="InterPro" id="IPR014710">
    <property type="entry name" value="RmlC-like_jellyroll"/>
</dbReference>
<keyword evidence="1" id="KW-0479">Metal-binding</keyword>
<evidence type="ECO:0000259" key="2">
    <source>
        <dbReference type="Pfam" id="PF07883"/>
    </source>
</evidence>
<dbReference type="PANTHER" id="PTHR35848">
    <property type="entry name" value="OXALATE-BINDING PROTEIN"/>
    <property type="match status" value="1"/>
</dbReference>
<dbReference type="eggNOG" id="COG1917">
    <property type="taxonomic scope" value="Bacteria"/>
</dbReference>
<dbReference type="GO" id="GO:0046872">
    <property type="term" value="F:metal ion binding"/>
    <property type="evidence" value="ECO:0007669"/>
    <property type="project" value="UniProtKB-KW"/>
</dbReference>
<dbReference type="PANTHER" id="PTHR35848:SF6">
    <property type="entry name" value="CUPIN TYPE-2 DOMAIN-CONTAINING PROTEIN"/>
    <property type="match status" value="1"/>
</dbReference>
<accession>I2Q0R4</accession>
<protein>
    <submittedName>
        <fullName evidence="3">Cupin domain-containing protein</fullName>
    </submittedName>
</protein>
<dbReference type="InterPro" id="IPR011051">
    <property type="entry name" value="RmlC_Cupin_sf"/>
</dbReference>
<dbReference type="CDD" id="cd02222">
    <property type="entry name" value="cupin_TM1459-like"/>
    <property type="match status" value="1"/>
</dbReference>
<dbReference type="STRING" id="596152.DesU5LDRAFT_1690"/>
<organism evidence="3">
    <name type="scientific">Desulfovibrio sp. U5L</name>
    <dbReference type="NCBI Taxonomy" id="596152"/>
    <lineage>
        <taxon>Bacteria</taxon>
        <taxon>Pseudomonadati</taxon>
        <taxon>Thermodesulfobacteriota</taxon>
        <taxon>Desulfovibrionia</taxon>
        <taxon>Desulfovibrionales</taxon>
        <taxon>Desulfovibrionaceae</taxon>
        <taxon>Desulfovibrio</taxon>
    </lineage>
</organism>
<name>I2Q0R4_9BACT</name>
<dbReference type="OrthoDB" id="9791297at2"/>
<dbReference type="InterPro" id="IPR051610">
    <property type="entry name" value="GPI/OXD"/>
</dbReference>
<gene>
    <name evidence="3" type="ORF">DesU5LDRAFT_1690</name>
</gene>
<feature type="domain" description="Cupin type-2" evidence="2">
    <location>
        <begin position="41"/>
        <end position="108"/>
    </location>
</feature>
<dbReference type="AlphaFoldDB" id="I2Q0R4"/>
<dbReference type="SUPFAM" id="SSF51182">
    <property type="entry name" value="RmlC-like cupins"/>
    <property type="match status" value="1"/>
</dbReference>
<dbReference type="EMBL" id="JH600068">
    <property type="protein sequence ID" value="EIG53370.1"/>
    <property type="molecule type" value="Genomic_DNA"/>
</dbReference>
<proteinExistence type="predicted"/>
<sequence length="116" mass="12577">MKILDYRDAPARELTSATMRGVTGRVVVGKADGADNFCMRVIEVAPGGVIPPHRHPWEHEQFVHAGQGRMRHDGQWTDIGPGTVLFVPGDAEHHIENTGDTPLVIVCLVPAGPPEL</sequence>